<proteinExistence type="predicted"/>
<evidence type="ECO:0000256" key="1">
    <source>
        <dbReference type="SAM" id="MobiDB-lite"/>
    </source>
</evidence>
<dbReference type="SMART" id="SM01162">
    <property type="entry name" value="DUF1771"/>
    <property type="match status" value="1"/>
</dbReference>
<reference evidence="4" key="2">
    <citation type="submission" date="2025-08" db="UniProtKB">
        <authorList>
            <consortium name="RefSeq"/>
        </authorList>
    </citation>
    <scope>IDENTIFICATION</scope>
    <source>
        <tissue evidence="4">Leaf</tissue>
    </source>
</reference>
<evidence type="ECO:0000259" key="2">
    <source>
        <dbReference type="SMART" id="SM01162"/>
    </source>
</evidence>
<dbReference type="KEGG" id="soe:110793281"/>
<dbReference type="AlphaFoldDB" id="A0A9R0IRS4"/>
<gene>
    <name evidence="4" type="primary">LOC110793281</name>
</gene>
<dbReference type="InterPro" id="IPR013899">
    <property type="entry name" value="DUF1771"/>
</dbReference>
<protein>
    <submittedName>
        <fullName evidence="4">Nuclear RNA export factor SDE5</fullName>
    </submittedName>
</protein>
<dbReference type="OrthoDB" id="1928104at2759"/>
<name>A0A9R0IRS4_SPIOL</name>
<dbReference type="Proteomes" id="UP000813463">
    <property type="component" value="Chromosome 6"/>
</dbReference>
<evidence type="ECO:0000313" key="3">
    <source>
        <dbReference type="Proteomes" id="UP000813463"/>
    </source>
</evidence>
<organism evidence="3 4">
    <name type="scientific">Spinacia oleracea</name>
    <name type="common">Spinach</name>
    <dbReference type="NCBI Taxonomy" id="3562"/>
    <lineage>
        <taxon>Eukaryota</taxon>
        <taxon>Viridiplantae</taxon>
        <taxon>Streptophyta</taxon>
        <taxon>Embryophyta</taxon>
        <taxon>Tracheophyta</taxon>
        <taxon>Spermatophyta</taxon>
        <taxon>Magnoliopsida</taxon>
        <taxon>eudicotyledons</taxon>
        <taxon>Gunneridae</taxon>
        <taxon>Pentapetalae</taxon>
        <taxon>Caryophyllales</taxon>
        <taxon>Chenopodiaceae</taxon>
        <taxon>Chenopodioideae</taxon>
        <taxon>Anserineae</taxon>
        <taxon>Spinacia</taxon>
    </lineage>
</organism>
<keyword evidence="3" id="KW-1185">Reference proteome</keyword>
<feature type="domain" description="DUF1771" evidence="2">
    <location>
        <begin position="368"/>
        <end position="433"/>
    </location>
</feature>
<dbReference type="RefSeq" id="XP_021853833.1">
    <property type="nucleotide sequence ID" value="XM_021998141.2"/>
</dbReference>
<dbReference type="Pfam" id="PF08590">
    <property type="entry name" value="DUF1771"/>
    <property type="match status" value="1"/>
</dbReference>
<sequence>MEVPLVTKEIDNEDKLLKSLLDTFGSAFSLEEIASAFCKAGRDATLAGDILRGMQTSLSADANHVYKGLRNCETSSKVLNYNDSDKSRYTNRNNSLASKLNRNPASVGTNSNIVGKDYVWRIAGSNKIPDEKTPVKVKAASVATVSNVREKNCVWRIAGSNGTQTGTKPLKVEAKSFAIPVNISNEPLLSRDIHSSSSERSSSSSDVSLNDDIENFLFEMLGRGSQLERSAIREVLGHCGYDMKKSMETLLDLMAVTLDRRNTMSEGSNLHSNSQSLSSENQVQNQKSAGSNGRTTRTNSIPSRQTSERYERADLYVSSPVLEVLESATRSRATRAVVPEPLKDVSEDSVMTTSPNLDNMKDDAEEGSYHILRKAVKEHRETMKEYYKAAAEAFARGDCGRATVLREKGQFFYNKAREADEESATKIFETSDSSGDGEIPQEMSLDLQDHDPKEAIRLVKLQLRTLSGIPFVRDLKIFVGNVDQDVEKRKRLILKLLQKEAIKWIEDETCGTILIRLDEINPESLSFGRK</sequence>
<reference evidence="3" key="1">
    <citation type="journal article" date="2021" name="Nat. Commun.">
        <title>Genomic analyses provide insights into spinach domestication and the genetic basis of agronomic traits.</title>
        <authorList>
            <person name="Cai X."/>
            <person name="Sun X."/>
            <person name="Xu C."/>
            <person name="Sun H."/>
            <person name="Wang X."/>
            <person name="Ge C."/>
            <person name="Zhang Z."/>
            <person name="Wang Q."/>
            <person name="Fei Z."/>
            <person name="Jiao C."/>
            <person name="Wang Q."/>
        </authorList>
    </citation>
    <scope>NUCLEOTIDE SEQUENCE [LARGE SCALE GENOMIC DNA]</scope>
    <source>
        <strain evidence="3">cv. Varoflay</strain>
    </source>
</reference>
<feature type="region of interest" description="Disordered" evidence="1">
    <location>
        <begin position="264"/>
        <end position="307"/>
    </location>
</feature>
<feature type="compositionally biased region" description="Low complexity" evidence="1">
    <location>
        <begin position="268"/>
        <end position="286"/>
    </location>
</feature>
<dbReference type="InterPro" id="IPR056254">
    <property type="entry name" value="At5g58720/SDE5-like_UBA-like"/>
</dbReference>
<dbReference type="PANTHER" id="PTHR47872:SF3">
    <property type="entry name" value="NUCLEAR RNA EXPORT FACTOR SDE5 ISOFORM X1"/>
    <property type="match status" value="1"/>
</dbReference>
<dbReference type="PANTHER" id="PTHR47872">
    <property type="entry name" value="NUCLEAR RNA EXPORT FACTOR SDE5-RELATED"/>
    <property type="match status" value="1"/>
</dbReference>
<evidence type="ECO:0000313" key="4">
    <source>
        <dbReference type="RefSeq" id="XP_021853833.1"/>
    </source>
</evidence>
<dbReference type="Pfam" id="PF24767">
    <property type="entry name" value="UBA_At5g58720"/>
    <property type="match status" value="1"/>
</dbReference>
<feature type="compositionally biased region" description="Polar residues" evidence="1">
    <location>
        <begin position="287"/>
        <end position="305"/>
    </location>
</feature>
<accession>A0A9R0IRS4</accession>
<dbReference type="GeneID" id="110793281"/>